<dbReference type="Proteomes" id="UP000673375">
    <property type="component" value="Unassembled WGS sequence"/>
</dbReference>
<sequence>MTDRKMTEEALFEMKKDHESLEQEENTIKKTKKRISNFMEEWQRLNNAEMEILDEVAFLSQGTHSEGHALRSLDEREIVIGQTRSMVDFELDELDHKQKCLRMEIDDLESDIDRQQKAVYEDA</sequence>
<dbReference type="EMBL" id="JAEDXU010000006">
    <property type="protein sequence ID" value="MBP1047149.1"/>
    <property type="molecule type" value="Genomic_DNA"/>
</dbReference>
<evidence type="ECO:0000313" key="2">
    <source>
        <dbReference type="EMBL" id="MBP1047149.1"/>
    </source>
</evidence>
<reference evidence="2 3" key="1">
    <citation type="submission" date="2020-12" db="EMBL/GenBank/DDBJ databases">
        <title>Vagococcus allomyrinae sp. nov. and Enterococcus lavae sp. nov., isolated from the larvae of Allomyrina dichotoma.</title>
        <authorList>
            <person name="Lee S.D."/>
        </authorList>
    </citation>
    <scope>NUCLEOTIDE SEQUENCE [LARGE SCALE GENOMIC DNA]</scope>
    <source>
        <strain evidence="2 3">BWM-S5</strain>
    </source>
</reference>
<proteinExistence type="predicted"/>
<name>A0ABS4CKY8_9ENTE</name>
<organism evidence="2 3">
    <name type="scientific">Enterococcus larvae</name>
    <dbReference type="NCBI Taxonomy" id="2794352"/>
    <lineage>
        <taxon>Bacteria</taxon>
        <taxon>Bacillati</taxon>
        <taxon>Bacillota</taxon>
        <taxon>Bacilli</taxon>
        <taxon>Lactobacillales</taxon>
        <taxon>Enterococcaceae</taxon>
        <taxon>Enterococcus</taxon>
    </lineage>
</organism>
<feature type="coiled-coil region" evidence="1">
    <location>
        <begin position="91"/>
        <end position="118"/>
    </location>
</feature>
<keyword evidence="3" id="KW-1185">Reference proteome</keyword>
<comment type="caution">
    <text evidence="2">The sequence shown here is derived from an EMBL/GenBank/DDBJ whole genome shotgun (WGS) entry which is preliminary data.</text>
</comment>
<keyword evidence="1" id="KW-0175">Coiled coil</keyword>
<protein>
    <recommendedName>
        <fullName evidence="4">DUF5082 domain-containing protein</fullName>
    </recommendedName>
</protein>
<evidence type="ECO:0008006" key="4">
    <source>
        <dbReference type="Google" id="ProtNLM"/>
    </source>
</evidence>
<evidence type="ECO:0000256" key="1">
    <source>
        <dbReference type="SAM" id="Coils"/>
    </source>
</evidence>
<feature type="coiled-coil region" evidence="1">
    <location>
        <begin position="4"/>
        <end position="41"/>
    </location>
</feature>
<evidence type="ECO:0000313" key="3">
    <source>
        <dbReference type="Proteomes" id="UP000673375"/>
    </source>
</evidence>
<gene>
    <name evidence="2" type="ORF">I6N96_12780</name>
</gene>
<dbReference type="RefSeq" id="WP_209557929.1">
    <property type="nucleotide sequence ID" value="NZ_JAEDXU010000006.1"/>
</dbReference>
<accession>A0ABS4CKY8</accession>